<comment type="function">
    <text evidence="6">One of the primary rRNA binding proteins, it binds specifically to the 5'-end of 16S ribosomal RNA.</text>
</comment>
<dbReference type="GO" id="GO:0019843">
    <property type="term" value="F:rRNA binding"/>
    <property type="evidence" value="ECO:0007669"/>
    <property type="project" value="UniProtKB-UniRule"/>
</dbReference>
<protein>
    <recommendedName>
        <fullName evidence="6">Small ribosomal subunit protein uS17</fullName>
    </recommendedName>
</protein>
<comment type="similarity">
    <text evidence="1 6 7">Belongs to the universal ribosomal protein uS17 family.</text>
</comment>
<keyword evidence="10" id="KW-1185">Reference proteome</keyword>
<dbReference type="Proteomes" id="UP000319576">
    <property type="component" value="Chromosome"/>
</dbReference>
<keyword evidence="3 6" id="KW-0694">RNA-binding</keyword>
<comment type="subunit">
    <text evidence="6">Part of the 30S ribosomal subunit.</text>
</comment>
<evidence type="ECO:0000313" key="10">
    <source>
        <dbReference type="Proteomes" id="UP000319576"/>
    </source>
</evidence>
<dbReference type="InterPro" id="IPR019979">
    <property type="entry name" value="Ribosomal_uS17_CS"/>
</dbReference>
<evidence type="ECO:0000313" key="9">
    <source>
        <dbReference type="EMBL" id="QDU20212.1"/>
    </source>
</evidence>
<dbReference type="NCBIfam" id="NF004123">
    <property type="entry name" value="PRK05610.1"/>
    <property type="match status" value="1"/>
</dbReference>
<evidence type="ECO:0000256" key="1">
    <source>
        <dbReference type="ARBA" id="ARBA00010254"/>
    </source>
</evidence>
<dbReference type="HAMAP" id="MF_01345_B">
    <property type="entry name" value="Ribosomal_uS17_B"/>
    <property type="match status" value="1"/>
</dbReference>
<dbReference type="KEGG" id="uli:ETAA1_21570"/>
<dbReference type="CDD" id="cd00364">
    <property type="entry name" value="Ribosomal_uS17"/>
    <property type="match status" value="1"/>
</dbReference>
<name>A0A517XRX1_9BACT</name>
<dbReference type="InterPro" id="IPR012340">
    <property type="entry name" value="NA-bd_OB-fold"/>
</dbReference>
<dbReference type="SUPFAM" id="SSF50249">
    <property type="entry name" value="Nucleic acid-binding proteins"/>
    <property type="match status" value="1"/>
</dbReference>
<dbReference type="InterPro" id="IPR019984">
    <property type="entry name" value="Ribosomal_uS17_bact/chlr"/>
</dbReference>
<dbReference type="PROSITE" id="PS00056">
    <property type="entry name" value="RIBOSOMAL_S17"/>
    <property type="match status" value="1"/>
</dbReference>
<accession>A0A517XRX1</accession>
<evidence type="ECO:0000256" key="5">
    <source>
        <dbReference type="ARBA" id="ARBA00023274"/>
    </source>
</evidence>
<gene>
    <name evidence="6 9" type="primary">rpsQ</name>
    <name evidence="9" type="ORF">ETAA1_21570</name>
</gene>
<dbReference type="GO" id="GO:0022627">
    <property type="term" value="C:cytosolic small ribosomal subunit"/>
    <property type="evidence" value="ECO:0007669"/>
    <property type="project" value="UniProtKB-UniRule"/>
</dbReference>
<proteinExistence type="inferred from homology"/>
<dbReference type="AlphaFoldDB" id="A0A517XRX1"/>
<dbReference type="EMBL" id="CP036273">
    <property type="protein sequence ID" value="QDU20212.1"/>
    <property type="molecule type" value="Genomic_DNA"/>
</dbReference>
<sequence>MADATATPAKSTGPRHLTGIVTRDKNLKTRRVEVTRSVRHPKYGKYVKQRTICYVHDEKNESHLGDTVEIAESRPLSRTKRWNLVRVVTKSPSRTLSKLEGAVAGSDAAAPTPAADAK</sequence>
<evidence type="ECO:0000256" key="4">
    <source>
        <dbReference type="ARBA" id="ARBA00022980"/>
    </source>
</evidence>
<dbReference type="InterPro" id="IPR000266">
    <property type="entry name" value="Ribosomal_uS17"/>
</dbReference>
<organism evidence="9 10">
    <name type="scientific">Urbifossiella limnaea</name>
    <dbReference type="NCBI Taxonomy" id="2528023"/>
    <lineage>
        <taxon>Bacteria</taxon>
        <taxon>Pseudomonadati</taxon>
        <taxon>Planctomycetota</taxon>
        <taxon>Planctomycetia</taxon>
        <taxon>Gemmatales</taxon>
        <taxon>Gemmataceae</taxon>
        <taxon>Urbifossiella</taxon>
    </lineage>
</organism>
<evidence type="ECO:0000256" key="6">
    <source>
        <dbReference type="HAMAP-Rule" id="MF_01345"/>
    </source>
</evidence>
<evidence type="ECO:0000256" key="7">
    <source>
        <dbReference type="RuleBase" id="RU003872"/>
    </source>
</evidence>
<dbReference type="GO" id="GO:0003735">
    <property type="term" value="F:structural constituent of ribosome"/>
    <property type="evidence" value="ECO:0007669"/>
    <property type="project" value="UniProtKB-UniRule"/>
</dbReference>
<evidence type="ECO:0000256" key="3">
    <source>
        <dbReference type="ARBA" id="ARBA00022884"/>
    </source>
</evidence>
<evidence type="ECO:0000256" key="2">
    <source>
        <dbReference type="ARBA" id="ARBA00022730"/>
    </source>
</evidence>
<keyword evidence="2 6" id="KW-0699">rRNA-binding</keyword>
<keyword evidence="5 6" id="KW-0687">Ribonucleoprotein</keyword>
<evidence type="ECO:0000256" key="8">
    <source>
        <dbReference type="SAM" id="MobiDB-lite"/>
    </source>
</evidence>
<dbReference type="Gene3D" id="2.40.50.140">
    <property type="entry name" value="Nucleic acid-binding proteins"/>
    <property type="match status" value="1"/>
</dbReference>
<dbReference type="GO" id="GO:0006412">
    <property type="term" value="P:translation"/>
    <property type="evidence" value="ECO:0007669"/>
    <property type="project" value="UniProtKB-UniRule"/>
</dbReference>
<keyword evidence="4 6" id="KW-0689">Ribosomal protein</keyword>
<dbReference type="PANTHER" id="PTHR10744">
    <property type="entry name" value="40S RIBOSOMAL PROTEIN S11 FAMILY MEMBER"/>
    <property type="match status" value="1"/>
</dbReference>
<feature type="region of interest" description="Disordered" evidence="8">
    <location>
        <begin position="99"/>
        <end position="118"/>
    </location>
</feature>
<dbReference type="Pfam" id="PF00366">
    <property type="entry name" value="Ribosomal_S17"/>
    <property type="match status" value="1"/>
</dbReference>
<reference evidence="9 10" key="1">
    <citation type="submission" date="2019-02" db="EMBL/GenBank/DDBJ databases">
        <title>Deep-cultivation of Planctomycetes and their phenomic and genomic characterization uncovers novel biology.</title>
        <authorList>
            <person name="Wiegand S."/>
            <person name="Jogler M."/>
            <person name="Boedeker C."/>
            <person name="Pinto D."/>
            <person name="Vollmers J."/>
            <person name="Rivas-Marin E."/>
            <person name="Kohn T."/>
            <person name="Peeters S.H."/>
            <person name="Heuer A."/>
            <person name="Rast P."/>
            <person name="Oberbeckmann S."/>
            <person name="Bunk B."/>
            <person name="Jeske O."/>
            <person name="Meyerdierks A."/>
            <person name="Storesund J.E."/>
            <person name="Kallscheuer N."/>
            <person name="Luecker S."/>
            <person name="Lage O.M."/>
            <person name="Pohl T."/>
            <person name="Merkel B.J."/>
            <person name="Hornburger P."/>
            <person name="Mueller R.-W."/>
            <person name="Bruemmer F."/>
            <person name="Labrenz M."/>
            <person name="Spormann A.M."/>
            <person name="Op den Camp H."/>
            <person name="Overmann J."/>
            <person name="Amann R."/>
            <person name="Jetten M.S.M."/>
            <person name="Mascher T."/>
            <person name="Medema M.H."/>
            <person name="Devos D.P."/>
            <person name="Kaster A.-K."/>
            <person name="Ovreas L."/>
            <person name="Rohde M."/>
            <person name="Galperin M.Y."/>
            <person name="Jogler C."/>
        </authorList>
    </citation>
    <scope>NUCLEOTIDE SEQUENCE [LARGE SCALE GENOMIC DNA]</scope>
    <source>
        <strain evidence="9 10">ETA_A1</strain>
    </source>
</reference>
<dbReference type="PRINTS" id="PR00973">
    <property type="entry name" value="RIBOSOMALS17"/>
</dbReference>
<dbReference type="OrthoDB" id="9811714at2"/>
<dbReference type="NCBIfam" id="TIGR03635">
    <property type="entry name" value="uS17_bact"/>
    <property type="match status" value="1"/>
</dbReference>
<dbReference type="RefSeq" id="WP_145237381.1">
    <property type="nucleotide sequence ID" value="NZ_CP036273.1"/>
</dbReference>
<dbReference type="PANTHER" id="PTHR10744:SF1">
    <property type="entry name" value="SMALL RIBOSOMAL SUBUNIT PROTEIN US17M"/>
    <property type="match status" value="1"/>
</dbReference>
<feature type="compositionally biased region" description="Low complexity" evidence="8">
    <location>
        <begin position="101"/>
        <end position="118"/>
    </location>
</feature>